<organism evidence="3">
    <name type="scientific">Melampsora larici-populina (strain 98AG31 / pathotype 3-4-7)</name>
    <name type="common">Poplar leaf rust fungus</name>
    <dbReference type="NCBI Taxonomy" id="747676"/>
    <lineage>
        <taxon>Eukaryota</taxon>
        <taxon>Fungi</taxon>
        <taxon>Dikarya</taxon>
        <taxon>Basidiomycota</taxon>
        <taxon>Pucciniomycotina</taxon>
        <taxon>Pucciniomycetes</taxon>
        <taxon>Pucciniales</taxon>
        <taxon>Melampsoraceae</taxon>
        <taxon>Melampsora</taxon>
    </lineage>
</organism>
<keyword evidence="3" id="KW-1185">Reference proteome</keyword>
<evidence type="ECO:0000256" key="1">
    <source>
        <dbReference type="SAM" id="MobiDB-lite"/>
    </source>
</evidence>
<evidence type="ECO:0000313" key="2">
    <source>
        <dbReference type="EMBL" id="EGG10572.1"/>
    </source>
</evidence>
<feature type="compositionally biased region" description="Polar residues" evidence="1">
    <location>
        <begin position="148"/>
        <end position="157"/>
    </location>
</feature>
<feature type="region of interest" description="Disordered" evidence="1">
    <location>
        <begin position="51"/>
        <end position="105"/>
    </location>
</feature>
<proteinExistence type="predicted"/>
<feature type="compositionally biased region" description="Low complexity" evidence="1">
    <location>
        <begin position="60"/>
        <end position="71"/>
    </location>
</feature>
<dbReference type="InParanoid" id="F4R9S6"/>
<feature type="compositionally biased region" description="Polar residues" evidence="1">
    <location>
        <begin position="164"/>
        <end position="173"/>
    </location>
</feature>
<dbReference type="RefSeq" id="XP_007406041.1">
    <property type="nucleotide sequence ID" value="XM_007405979.1"/>
</dbReference>
<dbReference type="KEGG" id="mlr:MELLADRAFT_93604"/>
<reference evidence="3" key="1">
    <citation type="journal article" date="2011" name="Proc. Natl. Acad. Sci. U.S.A.">
        <title>Obligate biotrophy features unraveled by the genomic analysis of rust fungi.</title>
        <authorList>
            <person name="Duplessis S."/>
            <person name="Cuomo C.A."/>
            <person name="Lin Y.-C."/>
            <person name="Aerts A."/>
            <person name="Tisserant E."/>
            <person name="Veneault-Fourrey C."/>
            <person name="Joly D.L."/>
            <person name="Hacquard S."/>
            <person name="Amselem J."/>
            <person name="Cantarel B.L."/>
            <person name="Chiu R."/>
            <person name="Coutinho P.M."/>
            <person name="Feau N."/>
            <person name="Field M."/>
            <person name="Frey P."/>
            <person name="Gelhaye E."/>
            <person name="Goldberg J."/>
            <person name="Grabherr M.G."/>
            <person name="Kodira C.D."/>
            <person name="Kohler A."/>
            <person name="Kuees U."/>
            <person name="Lindquist E.A."/>
            <person name="Lucas S.M."/>
            <person name="Mago R."/>
            <person name="Mauceli E."/>
            <person name="Morin E."/>
            <person name="Murat C."/>
            <person name="Pangilinan J.L."/>
            <person name="Park R."/>
            <person name="Pearson M."/>
            <person name="Quesneville H."/>
            <person name="Rouhier N."/>
            <person name="Sakthikumar S."/>
            <person name="Salamov A.A."/>
            <person name="Schmutz J."/>
            <person name="Selles B."/>
            <person name="Shapiro H."/>
            <person name="Tanguay P."/>
            <person name="Tuskan G.A."/>
            <person name="Henrissat B."/>
            <person name="Van de Peer Y."/>
            <person name="Rouze P."/>
            <person name="Ellis J.G."/>
            <person name="Dodds P.N."/>
            <person name="Schein J.E."/>
            <person name="Zhong S."/>
            <person name="Hamelin R.C."/>
            <person name="Grigoriev I.V."/>
            <person name="Szabo L.J."/>
            <person name="Martin F."/>
        </authorList>
    </citation>
    <scope>NUCLEOTIDE SEQUENCE [LARGE SCALE GENOMIC DNA]</scope>
    <source>
        <strain evidence="3">98AG31 / pathotype 3-4-7</strain>
    </source>
</reference>
<gene>
    <name evidence="2" type="ORF">MELLADRAFT_93604</name>
</gene>
<accession>F4R9S6</accession>
<name>F4R9S6_MELLP</name>
<dbReference type="AlphaFoldDB" id="F4R9S6"/>
<dbReference type="VEuPathDB" id="FungiDB:MELLADRAFT_93604"/>
<sequence length="402" mass="44172">MCSGHDYAHCLPRVRSSSADVIKSAAAEANKCTWDQKTNNCQMPRRLRYRPYDAQSSKVSASATSPLSATPQQTSSKLSTINRGSSRQNAEAPRSLASPAPEVHTSSDIQIFPSDLDQFNAPANHVLPTILISSTHRETISQDEQDPTGYSTLSSPAANPLETPDTSPGSPTVSRKPVIRMTGLQLTYFNVVSARANLDEDSLVLGRQLCSAQSGDHHFIALMVAILAGRQEIRELCHELTQRIDAIQDPRDPRGGRGLPRSDSLVWKASKELRGVVRLLGCQSAMDGDVQAYTATKDRGGNQDVLPKSLFAKVMWTASILWAERGLIVSVRMEELTSATRKDFKDIFLTHITLPSRRNVIPSQAKVPSLDTIIVKLYQNKRGLLGGRVRVREEILEQVDHA</sequence>
<dbReference type="Proteomes" id="UP000001072">
    <property type="component" value="Unassembled WGS sequence"/>
</dbReference>
<dbReference type="GeneID" id="18936626"/>
<dbReference type="HOGENOM" id="CLU_685266_0_0_1"/>
<feature type="region of interest" description="Disordered" evidence="1">
    <location>
        <begin position="138"/>
        <end position="176"/>
    </location>
</feature>
<dbReference type="EMBL" id="GL883094">
    <property type="protein sequence ID" value="EGG10572.1"/>
    <property type="molecule type" value="Genomic_DNA"/>
</dbReference>
<protein>
    <submittedName>
        <fullName evidence="2">Uncharacterized protein</fullName>
    </submittedName>
</protein>
<feature type="compositionally biased region" description="Polar residues" evidence="1">
    <location>
        <begin position="72"/>
        <end position="89"/>
    </location>
</feature>
<evidence type="ECO:0000313" key="3">
    <source>
        <dbReference type="Proteomes" id="UP000001072"/>
    </source>
</evidence>